<sequence>MDNSKLSIRIQCILLTILVINDNSVKPIFDRNILPVGQIFEDDVVLKLRCDGKYEPLGNPTLEETVTCKDGEWSPVPQCKPAKCRSNPPESANATATIVNGESVVYICNPPFRKEVEETIVCEFGEWKGRLPVCKIKKCSVPEVHHGRIGRPGFFPSMGDSWKELTVGQIFEDDVVLKLRCDGKYEPLGNPTLEETVTCKDGEWSPVPQCKPVFNKEKDLPVSSSKIIPIVAPSQLPTLNTSTGNPCTCTYLSNDANLVAYVGTKRLQSGIKVENNSKVKFHCIPFGYSLLNGSSEIKCQDCQWDSSVFPKCESRKIGEATLHINGEWQLLPGGVVGIEKGRILSITCEANGTGIVPQWKNLTAPRIYVDTYRDHYSGRNVSMLYIVEVDTIHVGKYECFVPGYAPNIIEIQLVTDTPVKCSKLEDRYISIRYSKEQDVGSVATMSCKDRYKALVGKTRRWTCLSDGQWSGHSLPRCKGQYVFI</sequence>
<dbReference type="PANTHER" id="PTHR45785:SF2">
    <property type="entry name" value="COMPLEMENT FACTOR H-RELATED"/>
    <property type="match status" value="1"/>
</dbReference>
<comment type="caution">
    <text evidence="7">The sequence shown here is derived from an EMBL/GenBank/DDBJ whole genome shotgun (WGS) entry which is preliminary data.</text>
</comment>
<reference evidence="7" key="1">
    <citation type="submission" date="2020-07" db="EMBL/GenBank/DDBJ databases">
        <title>Multicomponent nature underlies the extraordinary mechanical properties of spider dragline silk.</title>
        <authorList>
            <person name="Kono N."/>
            <person name="Nakamura H."/>
            <person name="Mori M."/>
            <person name="Yoshida Y."/>
            <person name="Ohtoshi R."/>
            <person name="Malay A.D."/>
            <person name="Moran D.A.P."/>
            <person name="Tomita M."/>
            <person name="Numata K."/>
            <person name="Arakawa K."/>
        </authorList>
    </citation>
    <scope>NUCLEOTIDE SEQUENCE</scope>
</reference>
<dbReference type="InterPro" id="IPR051503">
    <property type="entry name" value="ComplSys_Reg/VirEntry_Med"/>
</dbReference>
<evidence type="ECO:0000313" key="7">
    <source>
        <dbReference type="EMBL" id="GFQ80560.1"/>
    </source>
</evidence>
<accession>A0A8X6FH90</accession>
<feature type="domain" description="Sushi" evidence="6">
    <location>
        <begin position="419"/>
        <end position="479"/>
    </location>
</feature>
<keyword evidence="4 5" id="KW-1015">Disulfide bond</keyword>
<feature type="domain" description="Sushi" evidence="6">
    <location>
        <begin position="77"/>
        <end position="136"/>
    </location>
</feature>
<evidence type="ECO:0000256" key="2">
    <source>
        <dbReference type="ARBA" id="ARBA00022659"/>
    </source>
</evidence>
<comment type="caution">
    <text evidence="5">Lacks conserved residue(s) required for the propagation of feature annotation.</text>
</comment>
<dbReference type="SMART" id="SM00032">
    <property type="entry name" value="CCP"/>
    <property type="match status" value="5"/>
</dbReference>
<evidence type="ECO:0000256" key="3">
    <source>
        <dbReference type="ARBA" id="ARBA00022729"/>
    </source>
</evidence>
<dbReference type="PROSITE" id="PS50923">
    <property type="entry name" value="SUSHI"/>
    <property type="match status" value="3"/>
</dbReference>
<keyword evidence="2 5" id="KW-0768">Sushi</keyword>
<organism evidence="7 8">
    <name type="scientific">Trichonephila clavata</name>
    <name type="common">Joro spider</name>
    <name type="synonym">Nephila clavata</name>
    <dbReference type="NCBI Taxonomy" id="2740835"/>
    <lineage>
        <taxon>Eukaryota</taxon>
        <taxon>Metazoa</taxon>
        <taxon>Ecdysozoa</taxon>
        <taxon>Arthropoda</taxon>
        <taxon>Chelicerata</taxon>
        <taxon>Arachnida</taxon>
        <taxon>Araneae</taxon>
        <taxon>Araneomorphae</taxon>
        <taxon>Entelegynae</taxon>
        <taxon>Araneoidea</taxon>
        <taxon>Nephilidae</taxon>
        <taxon>Trichonephila</taxon>
    </lineage>
</organism>
<dbReference type="PANTHER" id="PTHR45785">
    <property type="entry name" value="COMPLEMENT FACTOR H-RELATED"/>
    <property type="match status" value="1"/>
</dbReference>
<evidence type="ECO:0000259" key="6">
    <source>
        <dbReference type="PROSITE" id="PS50923"/>
    </source>
</evidence>
<evidence type="ECO:0000256" key="5">
    <source>
        <dbReference type="PROSITE-ProRule" id="PRU00302"/>
    </source>
</evidence>
<evidence type="ECO:0000256" key="1">
    <source>
        <dbReference type="ARBA" id="ARBA00004328"/>
    </source>
</evidence>
<evidence type="ECO:0000313" key="8">
    <source>
        <dbReference type="Proteomes" id="UP000887116"/>
    </source>
</evidence>
<dbReference type="Pfam" id="PF00084">
    <property type="entry name" value="Sushi"/>
    <property type="match status" value="5"/>
</dbReference>
<keyword evidence="8" id="KW-1185">Reference proteome</keyword>
<protein>
    <recommendedName>
        <fullName evidence="6">Sushi domain-containing protein</fullName>
    </recommendedName>
</protein>
<dbReference type="InterPro" id="IPR000436">
    <property type="entry name" value="Sushi_SCR_CCP_dom"/>
</dbReference>
<feature type="disulfide bond" evidence="5">
    <location>
        <begin position="79"/>
        <end position="122"/>
    </location>
</feature>
<keyword evidence="3" id="KW-0732">Signal</keyword>
<proteinExistence type="predicted"/>
<evidence type="ECO:0000256" key="4">
    <source>
        <dbReference type="ARBA" id="ARBA00023157"/>
    </source>
</evidence>
<dbReference type="Gene3D" id="2.10.70.10">
    <property type="entry name" value="Complement Module, domain 1"/>
    <property type="match status" value="5"/>
</dbReference>
<dbReference type="SUPFAM" id="SSF57535">
    <property type="entry name" value="Complement control module/SCR domain"/>
    <property type="match status" value="4"/>
</dbReference>
<comment type="subcellular location">
    <subcellularLocation>
        <location evidence="1">Virion</location>
    </subcellularLocation>
</comment>
<dbReference type="InterPro" id="IPR035976">
    <property type="entry name" value="Sushi/SCR/CCP_sf"/>
</dbReference>
<name>A0A8X6FH90_TRICU</name>
<dbReference type="AlphaFoldDB" id="A0A8X6FH90"/>
<feature type="domain" description="Sushi" evidence="6">
    <location>
        <begin position="247"/>
        <end position="314"/>
    </location>
</feature>
<gene>
    <name evidence="7" type="primary">NCL1_35567</name>
    <name evidence="7" type="ORF">TNCT_717671</name>
</gene>
<dbReference type="Proteomes" id="UP000887116">
    <property type="component" value="Unassembled WGS sequence"/>
</dbReference>
<dbReference type="OrthoDB" id="406096at2759"/>
<dbReference type="EMBL" id="BMAO01012311">
    <property type="protein sequence ID" value="GFQ80560.1"/>
    <property type="molecule type" value="Genomic_DNA"/>
</dbReference>
<dbReference type="CDD" id="cd00033">
    <property type="entry name" value="CCP"/>
    <property type="match status" value="2"/>
</dbReference>